<accession>A0ABR0BUP0</accession>
<evidence type="ECO:0000313" key="2">
    <source>
        <dbReference type="Proteomes" id="UP001287286"/>
    </source>
</evidence>
<keyword evidence="2" id="KW-1185">Reference proteome</keyword>
<reference evidence="1 2" key="1">
    <citation type="journal article" date="2024" name="Microbiol. Resour. Announc.">
        <title>Genome annotations for the ascomycete fungi Trichoderma harzianum, Trichoderma aggressivum, and Purpureocillium lilacinum.</title>
        <authorList>
            <person name="Beijen E.P.W."/>
            <person name="Ohm R.A."/>
        </authorList>
    </citation>
    <scope>NUCLEOTIDE SEQUENCE [LARGE SCALE GENOMIC DNA]</scope>
    <source>
        <strain evidence="1 2">CBS 150709</strain>
    </source>
</reference>
<organism evidence="1 2">
    <name type="scientific">Purpureocillium lilacinum</name>
    <name type="common">Paecilomyces lilacinus</name>
    <dbReference type="NCBI Taxonomy" id="33203"/>
    <lineage>
        <taxon>Eukaryota</taxon>
        <taxon>Fungi</taxon>
        <taxon>Dikarya</taxon>
        <taxon>Ascomycota</taxon>
        <taxon>Pezizomycotina</taxon>
        <taxon>Sordariomycetes</taxon>
        <taxon>Hypocreomycetidae</taxon>
        <taxon>Hypocreales</taxon>
        <taxon>Ophiocordycipitaceae</taxon>
        <taxon>Purpureocillium</taxon>
    </lineage>
</organism>
<dbReference type="EMBL" id="JAWRVI010000029">
    <property type="protein sequence ID" value="KAK4087730.1"/>
    <property type="molecule type" value="Genomic_DNA"/>
</dbReference>
<comment type="caution">
    <text evidence="1">The sequence shown here is derived from an EMBL/GenBank/DDBJ whole genome shotgun (WGS) entry which is preliminary data.</text>
</comment>
<gene>
    <name evidence="1" type="ORF">Purlil1_7787</name>
</gene>
<proteinExistence type="predicted"/>
<dbReference type="Proteomes" id="UP001287286">
    <property type="component" value="Unassembled WGS sequence"/>
</dbReference>
<evidence type="ECO:0000313" key="1">
    <source>
        <dbReference type="EMBL" id="KAK4087730.1"/>
    </source>
</evidence>
<protein>
    <submittedName>
        <fullName evidence="1">Uncharacterized protein</fullName>
    </submittedName>
</protein>
<name>A0ABR0BUP0_PURLI</name>
<sequence>MPELALASRAAACATATTPRRASDSPSRAHPIPVCAQLVELRSERGRQFRFVPRLANVQMLRLIDALLCKPLLMARSDQDFLMPTCVVPLATQGDPRNLRSGTWLQCHGVGLVYDVPEGAFYAEQALDVSQATMCNAATVHSSGPGTRLLRPWLQRSAWTKRQCFDERAKVHPKAWLHYYRSKPDETEREP</sequence>